<feature type="domain" description="SsuA/THI5-like" evidence="12">
    <location>
        <begin position="39"/>
        <end position="247"/>
    </location>
</feature>
<accession>A0A485LZW3</accession>
<dbReference type="GO" id="GO:0016740">
    <property type="term" value="F:transferase activity"/>
    <property type="evidence" value="ECO:0007669"/>
    <property type="project" value="UniProtKB-KW"/>
</dbReference>
<evidence type="ECO:0000313" key="13">
    <source>
        <dbReference type="EMBL" id="VFU13718.1"/>
    </source>
</evidence>
<dbReference type="PANTHER" id="PTHR31528">
    <property type="entry name" value="4-AMINO-5-HYDROXYMETHYL-2-METHYLPYRIMIDINE PHOSPHATE SYNTHASE THI11-RELATED"/>
    <property type="match status" value="1"/>
</dbReference>
<evidence type="ECO:0000256" key="4">
    <source>
        <dbReference type="ARBA" id="ARBA00011738"/>
    </source>
</evidence>
<evidence type="ECO:0000256" key="5">
    <source>
        <dbReference type="ARBA" id="ARBA00022679"/>
    </source>
</evidence>
<keyword evidence="7" id="KW-0663">Pyridoxal phosphate</keyword>
<name>A0A485LZW3_9ZZZZ</name>
<gene>
    <name evidence="13" type="ORF">SCFA_210004</name>
</gene>
<keyword evidence="6" id="KW-0479">Metal-binding</keyword>
<dbReference type="InterPro" id="IPR027939">
    <property type="entry name" value="NMT1/THI5"/>
</dbReference>
<evidence type="ECO:0000256" key="3">
    <source>
        <dbReference type="ARBA" id="ARBA00009406"/>
    </source>
</evidence>
<dbReference type="PANTHER" id="PTHR31528:SF1">
    <property type="entry name" value="4-AMINO-5-HYDROXYMETHYL-2-METHYLPYRIMIDINE PHOSPHATE SYNTHASE THI11-RELATED"/>
    <property type="match status" value="1"/>
</dbReference>
<sequence length="323" mass="35928">MKRHLVSLLAVCTIMISCFFSQQCLAETLAFRPQWAPQSQFAGFYAAAEKGFYAQEGIDLEIKGGGPGIDALDEVAGGKSTFATGWLISAMKVKASGKEIVNICQLIQKSALVLVARKDSGIKTVDDLAGKSIGIWPGDFQVPPRTLSSMKNIEVSFVDQGFSLDAFVQGEMDVCSAMAYNELLVLLDRHFKYDDLTVLSYHDVGMNFPEDGIYVSRSFLENHPEACAAFVRATIKGWKYAFANPDEIARLITDKANQTEFKTTFAHQKAMLQAMEGLLTFRVGPDGIGDLLKKDFDFVYMVLDHSRQIDNPFTYEDFFKKVR</sequence>
<dbReference type="Pfam" id="PF09084">
    <property type="entry name" value="NMT1"/>
    <property type="match status" value="1"/>
</dbReference>
<organism evidence="13">
    <name type="scientific">anaerobic digester metagenome</name>
    <dbReference type="NCBI Taxonomy" id="1263854"/>
    <lineage>
        <taxon>unclassified sequences</taxon>
        <taxon>metagenomes</taxon>
        <taxon>ecological metagenomes</taxon>
    </lineage>
</organism>
<dbReference type="InterPro" id="IPR015168">
    <property type="entry name" value="SsuA/THI5"/>
</dbReference>
<evidence type="ECO:0000256" key="11">
    <source>
        <dbReference type="ARBA" id="ARBA00048179"/>
    </source>
</evidence>
<evidence type="ECO:0000256" key="9">
    <source>
        <dbReference type="ARBA" id="ARBA00023004"/>
    </source>
</evidence>
<comment type="pathway">
    <text evidence="2">Cofactor biosynthesis; thiamine diphosphate biosynthesis.</text>
</comment>
<dbReference type="AlphaFoldDB" id="A0A485LZW3"/>
<evidence type="ECO:0000256" key="7">
    <source>
        <dbReference type="ARBA" id="ARBA00022898"/>
    </source>
</evidence>
<comment type="function">
    <text evidence="1">Responsible for the formation of the pyrimidine heterocycle in the thiamine biosynthesis pathway. Catalyzes the formation of hydroxymethylpyrimidine phosphate (HMP-P) from histidine and pyridoxal phosphate (PLP). The protein uses PLP and the active site histidine to form HMP-P, generating an inactive enzyme. The enzyme can only undergo a single turnover, which suggests it is a suicide enzyme.</text>
</comment>
<comment type="subunit">
    <text evidence="4">Homodimer.</text>
</comment>
<dbReference type="EMBL" id="CAADRM010000083">
    <property type="protein sequence ID" value="VFU13718.1"/>
    <property type="molecule type" value="Genomic_DNA"/>
</dbReference>
<evidence type="ECO:0000259" key="12">
    <source>
        <dbReference type="Pfam" id="PF09084"/>
    </source>
</evidence>
<evidence type="ECO:0000256" key="10">
    <source>
        <dbReference type="ARBA" id="ARBA00033171"/>
    </source>
</evidence>
<keyword evidence="5" id="KW-0808">Transferase</keyword>
<evidence type="ECO:0000256" key="1">
    <source>
        <dbReference type="ARBA" id="ARBA00003469"/>
    </source>
</evidence>
<dbReference type="PROSITE" id="PS51257">
    <property type="entry name" value="PROKAR_LIPOPROTEIN"/>
    <property type="match status" value="1"/>
</dbReference>
<evidence type="ECO:0000256" key="8">
    <source>
        <dbReference type="ARBA" id="ARBA00022977"/>
    </source>
</evidence>
<comment type="similarity">
    <text evidence="3">Belongs to the NMT1/THI5 family.</text>
</comment>
<keyword evidence="9" id="KW-0408">Iron</keyword>
<protein>
    <recommendedName>
        <fullName evidence="10">Thiamine pyrimidine synthase</fullName>
    </recommendedName>
</protein>
<dbReference type="GO" id="GO:0046872">
    <property type="term" value="F:metal ion binding"/>
    <property type="evidence" value="ECO:0007669"/>
    <property type="project" value="UniProtKB-KW"/>
</dbReference>
<evidence type="ECO:0000256" key="6">
    <source>
        <dbReference type="ARBA" id="ARBA00022723"/>
    </source>
</evidence>
<dbReference type="SUPFAM" id="SSF53850">
    <property type="entry name" value="Periplasmic binding protein-like II"/>
    <property type="match status" value="1"/>
</dbReference>
<keyword evidence="8" id="KW-0784">Thiamine biosynthesis</keyword>
<comment type="catalytic activity">
    <reaction evidence="11">
        <text>N(6)-(pyridoxal phosphate)-L-lysyl-[4-amino-5-hydroxymethyl-2-methylpyrimidine phosphate synthase] + L-histidyl-[4-amino-5-hydroxymethyl-2-methylpyrimidine phosphate synthase] + 2 Fe(3+) + 4 H2O = L-lysyl-[4-amino-5-hydroxymethyl-2-methylpyrimidine phosphate synthase] + (2S)-2-amino-5-hydroxy-4-oxopentanoyl-[4-amino-5-hydroxymethyl-2-methylpyrimidine phosphate synthase] + 4-amino-2-methyl-5-(phosphooxymethyl)pyrimidine + 3-oxopropanoate + 2 Fe(2+) + 2 H(+)</text>
        <dbReference type="Rhea" id="RHEA:65756"/>
        <dbReference type="Rhea" id="RHEA-COMP:16892"/>
        <dbReference type="Rhea" id="RHEA-COMP:16893"/>
        <dbReference type="Rhea" id="RHEA-COMP:16894"/>
        <dbReference type="Rhea" id="RHEA-COMP:16895"/>
        <dbReference type="ChEBI" id="CHEBI:15377"/>
        <dbReference type="ChEBI" id="CHEBI:15378"/>
        <dbReference type="ChEBI" id="CHEBI:29033"/>
        <dbReference type="ChEBI" id="CHEBI:29034"/>
        <dbReference type="ChEBI" id="CHEBI:29969"/>
        <dbReference type="ChEBI" id="CHEBI:29979"/>
        <dbReference type="ChEBI" id="CHEBI:33190"/>
        <dbReference type="ChEBI" id="CHEBI:58354"/>
        <dbReference type="ChEBI" id="CHEBI:143915"/>
        <dbReference type="ChEBI" id="CHEBI:157692"/>
    </reaction>
    <physiologicalReaction direction="left-to-right" evidence="11">
        <dbReference type="Rhea" id="RHEA:65757"/>
    </physiologicalReaction>
</comment>
<reference evidence="13" key="1">
    <citation type="submission" date="2019-03" db="EMBL/GenBank/DDBJ databases">
        <authorList>
            <person name="Hao L."/>
        </authorList>
    </citation>
    <scope>NUCLEOTIDE SEQUENCE</scope>
</reference>
<proteinExistence type="inferred from homology"/>
<dbReference type="Gene3D" id="3.40.190.10">
    <property type="entry name" value="Periplasmic binding protein-like II"/>
    <property type="match status" value="2"/>
</dbReference>
<evidence type="ECO:0000256" key="2">
    <source>
        <dbReference type="ARBA" id="ARBA00004948"/>
    </source>
</evidence>
<dbReference type="GO" id="GO:0009228">
    <property type="term" value="P:thiamine biosynthetic process"/>
    <property type="evidence" value="ECO:0007669"/>
    <property type="project" value="UniProtKB-KW"/>
</dbReference>